<feature type="compositionally biased region" description="Polar residues" evidence="1">
    <location>
        <begin position="1"/>
        <end position="11"/>
    </location>
</feature>
<gene>
    <name evidence="2" type="ORF">KC19_4G021200</name>
</gene>
<sequence>MLRSASPSSFRQPEGLPRSLDASDLELGYSYKGAVLAQISMPASWAILPGRLISLCLGLSVRLCVCVTV</sequence>
<name>A0A8T0I7E4_CERPU</name>
<keyword evidence="3" id="KW-1185">Reference proteome</keyword>
<proteinExistence type="predicted"/>
<comment type="caution">
    <text evidence="2">The sequence shown here is derived from an EMBL/GenBank/DDBJ whole genome shotgun (WGS) entry which is preliminary data.</text>
</comment>
<dbReference type="AlphaFoldDB" id="A0A8T0I7E4"/>
<feature type="region of interest" description="Disordered" evidence="1">
    <location>
        <begin position="1"/>
        <end position="20"/>
    </location>
</feature>
<protein>
    <submittedName>
        <fullName evidence="2">Uncharacterized protein</fullName>
    </submittedName>
</protein>
<accession>A0A8T0I7E4</accession>
<dbReference type="EMBL" id="CM026424">
    <property type="protein sequence ID" value="KAG0578418.1"/>
    <property type="molecule type" value="Genomic_DNA"/>
</dbReference>
<organism evidence="2 3">
    <name type="scientific">Ceratodon purpureus</name>
    <name type="common">Fire moss</name>
    <name type="synonym">Dicranum purpureum</name>
    <dbReference type="NCBI Taxonomy" id="3225"/>
    <lineage>
        <taxon>Eukaryota</taxon>
        <taxon>Viridiplantae</taxon>
        <taxon>Streptophyta</taxon>
        <taxon>Embryophyta</taxon>
        <taxon>Bryophyta</taxon>
        <taxon>Bryophytina</taxon>
        <taxon>Bryopsida</taxon>
        <taxon>Dicranidae</taxon>
        <taxon>Pseudoditrichales</taxon>
        <taxon>Ditrichaceae</taxon>
        <taxon>Ceratodon</taxon>
    </lineage>
</organism>
<reference evidence="2" key="1">
    <citation type="submission" date="2020-06" db="EMBL/GenBank/DDBJ databases">
        <title>WGS assembly of Ceratodon purpureus strain R40.</title>
        <authorList>
            <person name="Carey S.B."/>
            <person name="Jenkins J."/>
            <person name="Shu S."/>
            <person name="Lovell J.T."/>
            <person name="Sreedasyam A."/>
            <person name="Maumus F."/>
            <person name="Tiley G.P."/>
            <person name="Fernandez-Pozo N."/>
            <person name="Barry K."/>
            <person name="Chen C."/>
            <person name="Wang M."/>
            <person name="Lipzen A."/>
            <person name="Daum C."/>
            <person name="Saski C.A."/>
            <person name="Payton A.C."/>
            <person name="Mcbreen J.C."/>
            <person name="Conrad R.E."/>
            <person name="Kollar L.M."/>
            <person name="Olsson S."/>
            <person name="Huttunen S."/>
            <person name="Landis J.B."/>
            <person name="Wickett N.J."/>
            <person name="Johnson M.G."/>
            <person name="Rensing S.A."/>
            <person name="Grimwood J."/>
            <person name="Schmutz J."/>
            <person name="Mcdaniel S.F."/>
        </authorList>
    </citation>
    <scope>NUCLEOTIDE SEQUENCE</scope>
    <source>
        <strain evidence="2">R40</strain>
    </source>
</reference>
<evidence type="ECO:0000313" key="3">
    <source>
        <dbReference type="Proteomes" id="UP000822688"/>
    </source>
</evidence>
<evidence type="ECO:0000313" key="2">
    <source>
        <dbReference type="EMBL" id="KAG0578418.1"/>
    </source>
</evidence>
<evidence type="ECO:0000256" key="1">
    <source>
        <dbReference type="SAM" id="MobiDB-lite"/>
    </source>
</evidence>
<dbReference type="Proteomes" id="UP000822688">
    <property type="component" value="Chromosome 4"/>
</dbReference>